<evidence type="ECO:0000313" key="3">
    <source>
        <dbReference type="Proteomes" id="UP001153269"/>
    </source>
</evidence>
<comment type="caution">
    <text evidence="2">The sequence shown here is derived from an EMBL/GenBank/DDBJ whole genome shotgun (WGS) entry which is preliminary data.</text>
</comment>
<dbReference type="Proteomes" id="UP001153269">
    <property type="component" value="Unassembled WGS sequence"/>
</dbReference>
<feature type="compositionally biased region" description="Basic and acidic residues" evidence="1">
    <location>
        <begin position="46"/>
        <end position="66"/>
    </location>
</feature>
<feature type="region of interest" description="Disordered" evidence="1">
    <location>
        <begin position="46"/>
        <end position="83"/>
    </location>
</feature>
<reference evidence="2" key="1">
    <citation type="submission" date="2020-03" db="EMBL/GenBank/DDBJ databases">
        <authorList>
            <person name="Weist P."/>
        </authorList>
    </citation>
    <scope>NUCLEOTIDE SEQUENCE</scope>
</reference>
<accession>A0A9N7V8S0</accession>
<evidence type="ECO:0000256" key="1">
    <source>
        <dbReference type="SAM" id="MobiDB-lite"/>
    </source>
</evidence>
<dbReference type="AlphaFoldDB" id="A0A9N7V8S0"/>
<feature type="compositionally biased region" description="Polar residues" evidence="1">
    <location>
        <begin position="145"/>
        <end position="160"/>
    </location>
</feature>
<evidence type="ECO:0000313" key="2">
    <source>
        <dbReference type="EMBL" id="CAB1444757.1"/>
    </source>
</evidence>
<proteinExistence type="predicted"/>
<organism evidence="2 3">
    <name type="scientific">Pleuronectes platessa</name>
    <name type="common">European plaice</name>
    <dbReference type="NCBI Taxonomy" id="8262"/>
    <lineage>
        <taxon>Eukaryota</taxon>
        <taxon>Metazoa</taxon>
        <taxon>Chordata</taxon>
        <taxon>Craniata</taxon>
        <taxon>Vertebrata</taxon>
        <taxon>Euteleostomi</taxon>
        <taxon>Actinopterygii</taxon>
        <taxon>Neopterygii</taxon>
        <taxon>Teleostei</taxon>
        <taxon>Neoteleostei</taxon>
        <taxon>Acanthomorphata</taxon>
        <taxon>Carangaria</taxon>
        <taxon>Pleuronectiformes</taxon>
        <taxon>Pleuronectoidei</taxon>
        <taxon>Pleuronectidae</taxon>
        <taxon>Pleuronectes</taxon>
    </lineage>
</organism>
<feature type="region of interest" description="Disordered" evidence="1">
    <location>
        <begin position="113"/>
        <end position="160"/>
    </location>
</feature>
<keyword evidence="3" id="KW-1185">Reference proteome</keyword>
<protein>
    <submittedName>
        <fullName evidence="2">Uncharacterized protein</fullName>
    </submittedName>
</protein>
<dbReference type="EMBL" id="CADEAL010003446">
    <property type="protein sequence ID" value="CAB1444757.1"/>
    <property type="molecule type" value="Genomic_DNA"/>
</dbReference>
<name>A0A9N7V8S0_PLEPL</name>
<gene>
    <name evidence="2" type="ORF">PLEPLA_LOCUS32475</name>
</gene>
<sequence>MAATFGRSTPLAGNADETSSLYLCSLSEDQFEPTTYAKKTRVVKTQEKKERWKEKKEAKRQKKEDEAVVEEEENVQPVLDPLENGFLNHAQREQERMNERLLKKTYSKKNKMIKPLVLRPVKVTEDETMQELSRPQRSNSKEQLSESSTHSLSGRGYSNMSHSYSPAAAYSQMDENKQDLPKKLAEPFGSSCQFESAGNKAFSLYEKRKEGDGEREGRSGDEGGGCLLVVVAWGQGHCASQAKSSNKGRKFHVVLLPLRLSSGAICSVCSLWAPPGR</sequence>